<dbReference type="EMBL" id="GL871639">
    <property type="protein sequence ID" value="EGC28435.1"/>
    <property type="molecule type" value="Genomic_DNA"/>
</dbReference>
<dbReference type="InParanoid" id="F1A5U5"/>
<dbReference type="GeneID" id="10510995"/>
<protein>
    <submittedName>
        <fullName evidence="1">Uncharacterized protein</fullName>
    </submittedName>
</protein>
<dbReference type="KEGG" id="dpp:DICPUDRAFT_85476"/>
<dbReference type="Proteomes" id="UP000001064">
    <property type="component" value="Unassembled WGS sequence"/>
</dbReference>
<organism evidence="1 2">
    <name type="scientific">Dictyostelium purpureum</name>
    <name type="common">Slime mold</name>
    <dbReference type="NCBI Taxonomy" id="5786"/>
    <lineage>
        <taxon>Eukaryota</taxon>
        <taxon>Amoebozoa</taxon>
        <taxon>Evosea</taxon>
        <taxon>Eumycetozoa</taxon>
        <taxon>Dictyostelia</taxon>
        <taxon>Dictyosteliales</taxon>
        <taxon>Dictyosteliaceae</taxon>
        <taxon>Dictyostelium</taxon>
    </lineage>
</organism>
<dbReference type="VEuPathDB" id="AmoebaDB:DICPUDRAFT_85476"/>
<evidence type="ECO:0000313" key="1">
    <source>
        <dbReference type="EMBL" id="EGC28435.1"/>
    </source>
</evidence>
<dbReference type="AlphaFoldDB" id="F1A5U5"/>
<gene>
    <name evidence="1" type="ORF">DICPUDRAFT_85476</name>
</gene>
<proteinExistence type="predicted"/>
<sequence length="146" mass="16383">MVVQGVARVGIQTVVKKFLSSYINSNQMWLAQVAIYSKPNVVHSSSSSNSVSNNYLCGEANAVSNGVISISNSCGYTLNLYNSRFIMPINLINYFMNIINLLWPSNYDRNKMVLGREGKEHRIFHSYSSNKVISYLATSRSPLNFN</sequence>
<keyword evidence="2" id="KW-1185">Reference proteome</keyword>
<reference evidence="2" key="1">
    <citation type="journal article" date="2011" name="Genome Biol.">
        <title>Comparative genomics of the social amoebae Dictyostelium discoideum and Dictyostelium purpureum.</title>
        <authorList>
            <consortium name="US DOE Joint Genome Institute (JGI-PGF)"/>
            <person name="Sucgang R."/>
            <person name="Kuo A."/>
            <person name="Tian X."/>
            <person name="Salerno W."/>
            <person name="Parikh A."/>
            <person name="Feasley C.L."/>
            <person name="Dalin E."/>
            <person name="Tu H."/>
            <person name="Huang E."/>
            <person name="Barry K."/>
            <person name="Lindquist E."/>
            <person name="Shapiro H."/>
            <person name="Bruce D."/>
            <person name="Schmutz J."/>
            <person name="Salamov A."/>
            <person name="Fey P."/>
            <person name="Gaudet P."/>
            <person name="Anjard C."/>
            <person name="Babu M.M."/>
            <person name="Basu S."/>
            <person name="Bushmanova Y."/>
            <person name="van der Wel H."/>
            <person name="Katoh-Kurasawa M."/>
            <person name="Dinh C."/>
            <person name="Coutinho P.M."/>
            <person name="Saito T."/>
            <person name="Elias M."/>
            <person name="Schaap P."/>
            <person name="Kay R.R."/>
            <person name="Henrissat B."/>
            <person name="Eichinger L."/>
            <person name="Rivero F."/>
            <person name="Putnam N.H."/>
            <person name="West C.M."/>
            <person name="Loomis W.F."/>
            <person name="Chisholm R.L."/>
            <person name="Shaulsky G."/>
            <person name="Strassmann J.E."/>
            <person name="Queller D.C."/>
            <person name="Kuspa A."/>
            <person name="Grigoriev I.V."/>
        </authorList>
    </citation>
    <scope>NUCLEOTIDE SEQUENCE [LARGE SCALE GENOMIC DNA]</scope>
    <source>
        <strain evidence="2">QSDP1</strain>
    </source>
</reference>
<accession>F1A5U5</accession>
<name>F1A5U5_DICPU</name>
<evidence type="ECO:0000313" key="2">
    <source>
        <dbReference type="Proteomes" id="UP000001064"/>
    </source>
</evidence>
<dbReference type="RefSeq" id="XP_003295040.1">
    <property type="nucleotide sequence ID" value="XM_003294992.1"/>
</dbReference>